<feature type="transmembrane region" description="Helical" evidence="2">
    <location>
        <begin position="41"/>
        <end position="66"/>
    </location>
</feature>
<keyword evidence="4" id="KW-1185">Reference proteome</keyword>
<feature type="region of interest" description="Disordered" evidence="1">
    <location>
        <begin position="1"/>
        <end position="31"/>
    </location>
</feature>
<evidence type="ECO:0000313" key="3">
    <source>
        <dbReference type="EMBL" id="KAK6746766.1"/>
    </source>
</evidence>
<accession>A0ABR1D8D4</accession>
<evidence type="ECO:0000256" key="2">
    <source>
        <dbReference type="SAM" id="Phobius"/>
    </source>
</evidence>
<dbReference type="PANTHER" id="PTHR35180">
    <property type="entry name" value="PROTEIN CBG06219"/>
    <property type="match status" value="1"/>
</dbReference>
<keyword evidence="2" id="KW-0472">Membrane</keyword>
<protein>
    <submittedName>
        <fullName evidence="3">Uncharacterized protein</fullName>
    </submittedName>
</protein>
<dbReference type="EMBL" id="JAVFWL010000004">
    <property type="protein sequence ID" value="KAK6746766.1"/>
    <property type="molecule type" value="Genomic_DNA"/>
</dbReference>
<sequence>MHAWRGRQRGRQLSVADGGRGRTEPTATTPSTLSLPIRGDLFMLLLPPLLIVLTFTTTISAEVLFLELPEGPTDWEDETEMRARIANYTAEKFSHDYHNWGRTEPKRKKMVNKMALREKRDGGLVSGPIATAVVTGMIGMTARTVSELTNFHPSQSEGGCTWFGTAPLCNWPCPSEYDFIRMHNGRCSNMWFSGFCVPDDSFGKPCSTVLGGYFHKRFCCKSDPTECTWSGRWMGANTAHNIYCRYDNVGKCGSIDCSINHFTLKAQNSSDIYGDRCDRIDLFGLKGKATCGYIAWFNEDGEIVNSWYKTSRPHSR</sequence>
<dbReference type="PANTHER" id="PTHR35180:SF4">
    <property type="entry name" value="PROTEIN CBG06219"/>
    <property type="match status" value="1"/>
</dbReference>
<feature type="compositionally biased region" description="Basic residues" evidence="1">
    <location>
        <begin position="1"/>
        <end position="10"/>
    </location>
</feature>
<evidence type="ECO:0000256" key="1">
    <source>
        <dbReference type="SAM" id="MobiDB-lite"/>
    </source>
</evidence>
<organism evidence="3 4">
    <name type="scientific">Necator americanus</name>
    <name type="common">Human hookworm</name>
    <dbReference type="NCBI Taxonomy" id="51031"/>
    <lineage>
        <taxon>Eukaryota</taxon>
        <taxon>Metazoa</taxon>
        <taxon>Ecdysozoa</taxon>
        <taxon>Nematoda</taxon>
        <taxon>Chromadorea</taxon>
        <taxon>Rhabditida</taxon>
        <taxon>Rhabditina</taxon>
        <taxon>Rhabditomorpha</taxon>
        <taxon>Strongyloidea</taxon>
        <taxon>Ancylostomatidae</taxon>
        <taxon>Bunostominae</taxon>
        <taxon>Necator</taxon>
    </lineage>
</organism>
<evidence type="ECO:0000313" key="4">
    <source>
        <dbReference type="Proteomes" id="UP001303046"/>
    </source>
</evidence>
<reference evidence="3 4" key="1">
    <citation type="submission" date="2023-08" db="EMBL/GenBank/DDBJ databases">
        <title>A Necator americanus chromosomal reference genome.</title>
        <authorList>
            <person name="Ilik V."/>
            <person name="Petrzelkova K.J."/>
            <person name="Pardy F."/>
            <person name="Fuh T."/>
            <person name="Niatou-Singa F.S."/>
            <person name="Gouil Q."/>
            <person name="Baker L."/>
            <person name="Ritchie M.E."/>
            <person name="Jex A.R."/>
            <person name="Gazzola D."/>
            <person name="Li H."/>
            <person name="Toshio Fujiwara R."/>
            <person name="Zhan B."/>
            <person name="Aroian R.V."/>
            <person name="Pafco B."/>
            <person name="Schwarz E.M."/>
        </authorList>
    </citation>
    <scope>NUCLEOTIDE SEQUENCE [LARGE SCALE GENOMIC DNA]</scope>
    <source>
        <strain evidence="3 4">Aroian</strain>
        <tissue evidence="3">Whole animal</tissue>
    </source>
</reference>
<dbReference type="Proteomes" id="UP001303046">
    <property type="component" value="Unassembled WGS sequence"/>
</dbReference>
<keyword evidence="2" id="KW-0812">Transmembrane</keyword>
<name>A0ABR1D8D4_NECAM</name>
<gene>
    <name evidence="3" type="primary">Necator_chrIV.g13474</name>
    <name evidence="3" type="ORF">RB195_000183</name>
</gene>
<proteinExistence type="predicted"/>
<keyword evidence="2" id="KW-1133">Transmembrane helix</keyword>
<comment type="caution">
    <text evidence="3">The sequence shown here is derived from an EMBL/GenBank/DDBJ whole genome shotgun (WGS) entry which is preliminary data.</text>
</comment>